<dbReference type="InterPro" id="IPR057518">
    <property type="entry name" value="GRDP_C"/>
</dbReference>
<name>A0AA87ZD64_FICCA</name>
<dbReference type="Pfam" id="PF25335">
    <property type="entry name" value="GRDP_C"/>
    <property type="match status" value="1"/>
</dbReference>
<keyword evidence="5" id="KW-1185">Reference proteome</keyword>
<sequence length="844" mass="92001">MEAEQELEWVDAQKIGISEDLVAVAKRQLKFLAAVDRNRCLYEGPVLDRAIYRYNACWLPLLAKHTETPVCEGPLVVPLDCEWIWHCHRLNPVRYKSDCEELYGMILDNSNVVSSLEETCKSKTEEIWKSLYPEEPYTLDFNAALSDDISGKTCVLKKCTTYDLISAVKRQSPFFYQVSRPHMNDDIFLKGALARYKGFLHLIRFNRENSLKRFCVPTYDIDLIWHSHQLHPVSYCKDLNELIGKMLEHDDTDSDRTKGMKLDVGFSGTTEQWEGTFGRRYWRAGAMYKGSNPTPVTNTPFSSNMINKHTADSNEYEKVIQLPEVKCVEVLLEFVEVRNLPEGHKGNLSVSYRKTQPDIHFDATRELTILSESKVKQVASFQCEPTGELLFELVSRSPTSFPLTRALKTLGTTSFSLQDLLVPVSNLSVEIWLDLVPSSGNVSLKPIRLRVSVSCTVPVPTERVLHVVHSRQVKNTCFFLLPGKYKDAKSRMHVIDETGTKLISLQVRNPEKAKVSKNHCRREVIGKMNSGETCTLAESVSTGWSLMNSHWSLHPSKNSGGDCHVFELVGNKMVKFYPGRKLDYEPKHCQKHKNEVNEQGFITAVAFSAEDPYGKAVALLNLKSGLVKVKEEWMLVPSIISFMIFSDMVKEQYVDFVVNSKSSGEVKTVTENNDGTSKEVNGISIVSSEASKIESNTDVAKESKIESHTDDAKGNEMMPGKGELSSGGCGSGCGGGNGNVARSGGCGAGCGGGCGNMVASGGCGGCGGGGQCGNMVNSGGCGGCGGGCGGCGSGCGNLISSSGCGGCGGGCGGCGAKFAQSDNPCADAHSKKLPTLQVNEAVAA</sequence>
<evidence type="ECO:0000259" key="3">
    <source>
        <dbReference type="Pfam" id="PF25335"/>
    </source>
</evidence>
<evidence type="ECO:0000259" key="2">
    <source>
        <dbReference type="Pfam" id="PF25334"/>
    </source>
</evidence>
<comment type="caution">
    <text evidence="4">The sequence shown here is derived from an EMBL/GenBank/DDBJ whole genome shotgun (WGS) entry which is preliminary data.</text>
</comment>
<dbReference type="Pfam" id="PF25334">
    <property type="entry name" value="C2_GRDP"/>
    <property type="match status" value="1"/>
</dbReference>
<proteinExistence type="predicted"/>
<reference evidence="4" key="1">
    <citation type="submission" date="2023-07" db="EMBL/GenBank/DDBJ databases">
        <title>draft genome sequence of fig (Ficus carica).</title>
        <authorList>
            <person name="Takahashi T."/>
            <person name="Nishimura K."/>
        </authorList>
    </citation>
    <scope>NUCLEOTIDE SEQUENCE</scope>
</reference>
<evidence type="ECO:0000256" key="1">
    <source>
        <dbReference type="SAM" id="MobiDB-lite"/>
    </source>
</evidence>
<dbReference type="PANTHER" id="PTHR34365">
    <property type="entry name" value="ENOLASE (DUF1399)"/>
    <property type="match status" value="1"/>
</dbReference>
<dbReference type="InterPro" id="IPR057458">
    <property type="entry name" value="GRDP_C2"/>
</dbReference>
<organism evidence="4 5">
    <name type="scientific">Ficus carica</name>
    <name type="common">Common fig</name>
    <dbReference type="NCBI Taxonomy" id="3494"/>
    <lineage>
        <taxon>Eukaryota</taxon>
        <taxon>Viridiplantae</taxon>
        <taxon>Streptophyta</taxon>
        <taxon>Embryophyta</taxon>
        <taxon>Tracheophyta</taxon>
        <taxon>Spermatophyta</taxon>
        <taxon>Magnoliopsida</taxon>
        <taxon>eudicotyledons</taxon>
        <taxon>Gunneridae</taxon>
        <taxon>Pentapetalae</taxon>
        <taxon>rosids</taxon>
        <taxon>fabids</taxon>
        <taxon>Rosales</taxon>
        <taxon>Moraceae</taxon>
        <taxon>Ficeae</taxon>
        <taxon>Ficus</taxon>
    </lineage>
</organism>
<dbReference type="Pfam" id="PF07173">
    <property type="entry name" value="GRDP-like"/>
    <property type="match status" value="1"/>
</dbReference>
<feature type="domain" description="GRPD C-terminal" evidence="3">
    <location>
        <begin position="494"/>
        <end position="629"/>
    </location>
</feature>
<dbReference type="PANTHER" id="PTHR34365:SF7">
    <property type="entry name" value="GLYCINE-RICH DOMAIN-CONTAINING PROTEIN 1"/>
    <property type="match status" value="1"/>
</dbReference>
<accession>A0AA87ZD64</accession>
<gene>
    <name evidence="4" type="ORF">TIFTF001_004494</name>
</gene>
<feature type="region of interest" description="Disordered" evidence="1">
    <location>
        <begin position="696"/>
        <end position="717"/>
    </location>
</feature>
<dbReference type="EMBL" id="BTGU01000004">
    <property type="protein sequence ID" value="GMN34098.1"/>
    <property type="molecule type" value="Genomic_DNA"/>
</dbReference>
<evidence type="ECO:0000313" key="4">
    <source>
        <dbReference type="EMBL" id="GMN34098.1"/>
    </source>
</evidence>
<feature type="domain" description="GRDP C2" evidence="2">
    <location>
        <begin position="325"/>
        <end position="457"/>
    </location>
</feature>
<dbReference type="AlphaFoldDB" id="A0AA87ZD64"/>
<evidence type="ECO:0008006" key="6">
    <source>
        <dbReference type="Google" id="ProtNLM"/>
    </source>
</evidence>
<protein>
    <recommendedName>
        <fullName evidence="6">Glycine-rich domain-containing protein 1</fullName>
    </recommendedName>
</protein>
<dbReference type="Proteomes" id="UP001187192">
    <property type="component" value="Unassembled WGS sequence"/>
</dbReference>
<feature type="compositionally biased region" description="Basic and acidic residues" evidence="1">
    <location>
        <begin position="699"/>
        <end position="714"/>
    </location>
</feature>
<evidence type="ECO:0000313" key="5">
    <source>
        <dbReference type="Proteomes" id="UP001187192"/>
    </source>
</evidence>
<dbReference type="InterPro" id="IPR009836">
    <property type="entry name" value="GRDP-like"/>
</dbReference>